<protein>
    <recommendedName>
        <fullName evidence="15">Mitochondrial carrier protein</fullName>
    </recommendedName>
</protein>
<dbReference type="PANTHER" id="PTHR45678:SF9">
    <property type="entry name" value="CALCIUM-BINDING MITOCHONDRIAL CARRIER PROTEIN ARALAR1"/>
    <property type="match status" value="1"/>
</dbReference>
<dbReference type="OrthoDB" id="2161at2759"/>
<dbReference type="eggNOG" id="KOG0751">
    <property type="taxonomic scope" value="Eukaryota"/>
</dbReference>
<evidence type="ECO:0000313" key="13">
    <source>
        <dbReference type="EMBL" id="EGB12771.1"/>
    </source>
</evidence>
<comment type="similarity">
    <text evidence="2 12">Belongs to the mitochondrial carrier (TC 2.A.29) family.</text>
</comment>
<reference evidence="13 14" key="1">
    <citation type="journal article" date="2011" name="Proc. Natl. Acad. Sci. U.S.A.">
        <title>Niche of harmful alga Aureococcus anophagefferens revealed through ecogenomics.</title>
        <authorList>
            <person name="Gobler C.J."/>
            <person name="Berry D.L."/>
            <person name="Dyhrman S.T."/>
            <person name="Wilhelm S.W."/>
            <person name="Salamov A."/>
            <person name="Lobanov A.V."/>
            <person name="Zhang Y."/>
            <person name="Collier J.L."/>
            <person name="Wurch L.L."/>
            <person name="Kustka A.B."/>
            <person name="Dill B.D."/>
            <person name="Shah M."/>
            <person name="VerBerkmoes N.C."/>
            <person name="Kuo A."/>
            <person name="Terry A."/>
            <person name="Pangilinan J."/>
            <person name="Lindquist E.A."/>
            <person name="Lucas S."/>
            <person name="Paulsen I.T."/>
            <person name="Hattenrath-Lehmann T.K."/>
            <person name="Talmage S.C."/>
            <person name="Walker E.A."/>
            <person name="Koch F."/>
            <person name="Burson A.M."/>
            <person name="Marcoval M.A."/>
            <person name="Tang Y.Z."/>
            <person name="Lecleir G.R."/>
            <person name="Coyne K.J."/>
            <person name="Berg G.M."/>
            <person name="Bertrand E.M."/>
            <person name="Saito M.A."/>
            <person name="Gladyshev V.N."/>
            <person name="Grigoriev I.V."/>
        </authorList>
    </citation>
    <scope>NUCLEOTIDE SEQUENCE [LARGE SCALE GENOMIC DNA]</scope>
    <source>
        <strain evidence="14">CCMP 1984</strain>
    </source>
</reference>
<evidence type="ECO:0000256" key="6">
    <source>
        <dbReference type="ARBA" id="ARBA00022792"/>
    </source>
</evidence>
<keyword evidence="14" id="KW-1185">Reference proteome</keyword>
<name>F0XWH4_AURAN</name>
<keyword evidence="9" id="KW-0496">Mitochondrion</keyword>
<dbReference type="AlphaFoldDB" id="F0XWH4"/>
<feature type="repeat" description="Solcar" evidence="11">
    <location>
        <begin position="103"/>
        <end position="185"/>
    </location>
</feature>
<evidence type="ECO:0000256" key="1">
    <source>
        <dbReference type="ARBA" id="ARBA00004448"/>
    </source>
</evidence>
<evidence type="ECO:0000256" key="2">
    <source>
        <dbReference type="ARBA" id="ARBA00006375"/>
    </source>
</evidence>
<evidence type="ECO:0000256" key="8">
    <source>
        <dbReference type="ARBA" id="ARBA00022989"/>
    </source>
</evidence>
<evidence type="ECO:0000256" key="9">
    <source>
        <dbReference type="ARBA" id="ARBA00023128"/>
    </source>
</evidence>
<evidence type="ECO:0008006" key="15">
    <source>
        <dbReference type="Google" id="ProtNLM"/>
    </source>
</evidence>
<dbReference type="InterPro" id="IPR051028">
    <property type="entry name" value="Mito_Solute_Carrier"/>
</dbReference>
<evidence type="ECO:0000256" key="4">
    <source>
        <dbReference type="ARBA" id="ARBA00022692"/>
    </source>
</evidence>
<evidence type="ECO:0000256" key="3">
    <source>
        <dbReference type="ARBA" id="ARBA00022448"/>
    </source>
</evidence>
<dbReference type="PRINTS" id="PR00926">
    <property type="entry name" value="MITOCARRIER"/>
</dbReference>
<comment type="subcellular location">
    <subcellularLocation>
        <location evidence="1">Mitochondrion inner membrane</location>
        <topology evidence="1">Multi-pass membrane protein</topology>
    </subcellularLocation>
</comment>
<dbReference type="InParanoid" id="F0XWH4"/>
<keyword evidence="10 11" id="KW-0472">Membrane</keyword>
<feature type="non-terminal residue" evidence="13">
    <location>
        <position position="1"/>
    </location>
</feature>
<dbReference type="Gene3D" id="1.50.40.10">
    <property type="entry name" value="Mitochondrial carrier domain"/>
    <property type="match status" value="1"/>
</dbReference>
<sequence length="268" mass="27883">RVSFFPKLATGGVAGMLGVTAVFPVDLCKTRMQNGGAGSVQANTRFLDVFRGVLRTEGFRGFYRGLVPNLVGVFPEKSIKLAANDLFRHFAARATGSRDAAALPIATQVACGAGAAALQVTVTTPMEMVKLQCQMEGLNGGQATPAGVVSRLGPRGLYRGFGATLAREIPFGAIVLPLYPIVLDQLSRGDDQPTTATFLASGVLAGGVAAGATCPLDVVKTRLQLGGGAAGSVVRQILRDDGPRGFFRGVGPRVAIFSGLYGMMFLSY</sequence>
<dbReference type="GO" id="GO:0005743">
    <property type="term" value="C:mitochondrial inner membrane"/>
    <property type="evidence" value="ECO:0007669"/>
    <property type="project" value="UniProtKB-SubCell"/>
</dbReference>
<accession>F0XWH4</accession>
<feature type="non-terminal residue" evidence="13">
    <location>
        <position position="268"/>
    </location>
</feature>
<dbReference type="Pfam" id="PF00153">
    <property type="entry name" value="Mito_carr"/>
    <property type="match status" value="3"/>
</dbReference>
<evidence type="ECO:0000256" key="12">
    <source>
        <dbReference type="RuleBase" id="RU000488"/>
    </source>
</evidence>
<dbReference type="SUPFAM" id="SSF103506">
    <property type="entry name" value="Mitochondrial carrier"/>
    <property type="match status" value="1"/>
</dbReference>
<dbReference type="GeneID" id="20218277"/>
<dbReference type="OMA" id="QRLYTSM"/>
<evidence type="ECO:0000313" key="14">
    <source>
        <dbReference type="Proteomes" id="UP000002729"/>
    </source>
</evidence>
<dbReference type="EMBL" id="GL833120">
    <property type="protein sequence ID" value="EGB12771.1"/>
    <property type="molecule type" value="Genomic_DNA"/>
</dbReference>
<evidence type="ECO:0000256" key="10">
    <source>
        <dbReference type="ARBA" id="ARBA00023136"/>
    </source>
</evidence>
<keyword evidence="4 11" id="KW-0812">Transmembrane</keyword>
<proteinExistence type="inferred from homology"/>
<dbReference type="InterPro" id="IPR018108">
    <property type="entry name" value="MCP_transmembrane"/>
</dbReference>
<evidence type="ECO:0000256" key="11">
    <source>
        <dbReference type="PROSITE-ProRule" id="PRU00282"/>
    </source>
</evidence>
<organism evidence="14">
    <name type="scientific">Aureococcus anophagefferens</name>
    <name type="common">Harmful bloom alga</name>
    <dbReference type="NCBI Taxonomy" id="44056"/>
    <lineage>
        <taxon>Eukaryota</taxon>
        <taxon>Sar</taxon>
        <taxon>Stramenopiles</taxon>
        <taxon>Ochrophyta</taxon>
        <taxon>Pelagophyceae</taxon>
        <taxon>Pelagomonadales</taxon>
        <taxon>Pelagomonadaceae</taxon>
        <taxon>Aureococcus</taxon>
    </lineage>
</organism>
<dbReference type="Proteomes" id="UP000002729">
    <property type="component" value="Unassembled WGS sequence"/>
</dbReference>
<gene>
    <name evidence="13" type="ORF">AURANDRAFT_13422</name>
</gene>
<evidence type="ECO:0000256" key="5">
    <source>
        <dbReference type="ARBA" id="ARBA00022737"/>
    </source>
</evidence>
<feature type="repeat" description="Solcar" evidence="11">
    <location>
        <begin position="193"/>
        <end position="268"/>
    </location>
</feature>
<dbReference type="InterPro" id="IPR023395">
    <property type="entry name" value="MCP_dom_sf"/>
</dbReference>
<keyword evidence="8" id="KW-1133">Transmembrane helix</keyword>
<keyword evidence="6" id="KW-0999">Mitochondrion inner membrane</keyword>
<evidence type="ECO:0000256" key="7">
    <source>
        <dbReference type="ARBA" id="ARBA00022837"/>
    </source>
</evidence>
<keyword evidence="5" id="KW-0677">Repeat</keyword>
<feature type="repeat" description="Solcar" evidence="11">
    <location>
        <begin position="2"/>
        <end position="90"/>
    </location>
</feature>
<keyword evidence="7" id="KW-0106">Calcium</keyword>
<dbReference type="RefSeq" id="XP_009032414.1">
    <property type="nucleotide sequence ID" value="XM_009034166.1"/>
</dbReference>
<dbReference type="PROSITE" id="PS50920">
    <property type="entry name" value="SOLCAR"/>
    <property type="match status" value="3"/>
</dbReference>
<dbReference type="PANTHER" id="PTHR45678">
    <property type="entry name" value="MITOCHONDRIAL 2-OXODICARBOXYLATE CARRIER 1-RELATED"/>
    <property type="match status" value="1"/>
</dbReference>
<dbReference type="GO" id="GO:0022857">
    <property type="term" value="F:transmembrane transporter activity"/>
    <property type="evidence" value="ECO:0007669"/>
    <property type="project" value="TreeGrafter"/>
</dbReference>
<dbReference type="InterPro" id="IPR002067">
    <property type="entry name" value="MCP"/>
</dbReference>
<keyword evidence="3 12" id="KW-0813">Transport</keyword>
<dbReference type="KEGG" id="aaf:AURANDRAFT_13422"/>